<dbReference type="InterPro" id="IPR000048">
    <property type="entry name" value="IQ_motif_EF-hand-BS"/>
</dbReference>
<dbReference type="PANTHER" id="PTHR22706:SF1">
    <property type="entry name" value="ASSEMBLY FACTOR FOR SPINDLE MICROTUBULES"/>
    <property type="match status" value="1"/>
</dbReference>
<dbReference type="GO" id="GO:0007051">
    <property type="term" value="P:spindle organization"/>
    <property type="evidence" value="ECO:0007669"/>
    <property type="project" value="TreeGrafter"/>
</dbReference>
<keyword evidence="3" id="KW-0677">Repeat</keyword>
<feature type="region of interest" description="Disordered" evidence="5">
    <location>
        <begin position="80"/>
        <end position="101"/>
    </location>
</feature>
<keyword evidence="2" id="KW-0963">Cytoplasm</keyword>
<evidence type="ECO:0000256" key="1">
    <source>
        <dbReference type="ARBA" id="ARBA00004496"/>
    </source>
</evidence>
<dbReference type="VEuPathDB" id="FungiDB:BO78DRAFT_432008"/>
<feature type="compositionally biased region" description="Basic and acidic residues" evidence="5">
    <location>
        <begin position="283"/>
        <end position="293"/>
    </location>
</feature>
<dbReference type="GO" id="GO:0005737">
    <property type="term" value="C:cytoplasm"/>
    <property type="evidence" value="ECO:0007669"/>
    <property type="project" value="UniProtKB-SubCell"/>
</dbReference>
<dbReference type="PROSITE" id="PS50021">
    <property type="entry name" value="CH"/>
    <property type="match status" value="1"/>
</dbReference>
<feature type="compositionally biased region" description="Polar residues" evidence="5">
    <location>
        <begin position="344"/>
        <end position="378"/>
    </location>
</feature>
<keyword evidence="8" id="KW-1185">Reference proteome</keyword>
<feature type="region of interest" description="Disordered" evidence="5">
    <location>
        <begin position="255"/>
        <end position="378"/>
    </location>
</feature>
<dbReference type="Gene3D" id="1.10.418.10">
    <property type="entry name" value="Calponin-like domain"/>
    <property type="match status" value="1"/>
</dbReference>
<dbReference type="SMART" id="SM00015">
    <property type="entry name" value="IQ"/>
    <property type="match status" value="1"/>
</dbReference>
<evidence type="ECO:0000313" key="8">
    <source>
        <dbReference type="Proteomes" id="UP000248423"/>
    </source>
</evidence>
<evidence type="ECO:0000256" key="4">
    <source>
        <dbReference type="ARBA" id="ARBA00022860"/>
    </source>
</evidence>
<feature type="region of interest" description="Disordered" evidence="5">
    <location>
        <begin position="1"/>
        <end position="39"/>
    </location>
</feature>
<evidence type="ECO:0000313" key="7">
    <source>
        <dbReference type="EMBL" id="PYI03671.1"/>
    </source>
</evidence>
<dbReference type="EMBL" id="KZ826378">
    <property type="protein sequence ID" value="PYI03671.1"/>
    <property type="molecule type" value="Genomic_DNA"/>
</dbReference>
<sequence length="987" mass="109829">MSGFLSEAATPCPSRMNASTFSRNSGRSSSDSLWNDSLDSADDTANVEFMTEIKPSVLTGAKPRRRTKTSTSFMIHDDHEENPTQTTYRPKREPSMAVPTTNRKTSLLAQPAQRFRPRVSFAPSPGKQSRQEGLGHKTQSKTADTETNNELLMQINGRGGQAQAQAKDGLKLGVRRNTVYIPPDDATVASAFMGLFSPLKSENFENCIAEDTQINSLESQIARRRQAKRSLAASAQRAPLRPSLKVAQESCIQVDIPGKNGGKENIPPGSVLADGKKGYQPLKGKEAQNDHLKSQMAGSQPGGIRDTARPAASRPLSVKTSNVVQRNTALGDRRNTKTQPGKIDQNSSMKRSLTSNNSRAAPMRSSNPSRSLKPSTTSTVVPKATALRSNMKSIEKEYPVVSDNIINSALYEDNWLSHQEVAITQLVNELLQCADEEPTFDNHAMLRHELLTLYQGASFTHLHKRLQASLLYGAMSIPKDVLTRSSCLHQDLGMKRKFLDIWVQTYDLRALRAAVEAITGRKIPNSKLAQGSETSDKEKAMKRRLEGFLDAFLLQNQDMDRHEKASAGEDGDAAGRAYRRTVLRSIMIVILLDNARLCPETTVPRRLFLASSPRKSSAAVLQALGRFLLPSCGDIIKILSHLDCELGYEQHPLEEYDYQVDNLAVDLRDGVRLTRIVEVLLYPSTSSGELSSDHRSRLSCYLKFPCMSRTVKLFNVQVALDALASVKGSQRLVGDIRAEDIVDGHREKTIALLWKLVSTWGLAGLVDWGDVRKEVERLKQKAASQDGYENIQDDMHLNEVDEDEPTLLLKQWASVLAHLKGLRLDNFSTSFSDGKVYESIVDEYEGYVVGRPADPSNRPASLESRLRVLGCSAQFAKLVSPASKTHIVDGDFTIGALAFLCSRLLSATKRTRAATVLQTAWRRILARRDQQRRAIARDIARQCAAVVQTRDRMLWAKGVIVQWWQTQVQRRRRRAAATKTRDVRRYR</sequence>
<dbReference type="GO" id="GO:0000922">
    <property type="term" value="C:spindle pole"/>
    <property type="evidence" value="ECO:0007669"/>
    <property type="project" value="TreeGrafter"/>
</dbReference>
<dbReference type="STRING" id="1448318.A0A319E0S2"/>
<evidence type="ECO:0000259" key="6">
    <source>
        <dbReference type="PROSITE" id="PS50021"/>
    </source>
</evidence>
<dbReference type="PROSITE" id="PS50096">
    <property type="entry name" value="IQ"/>
    <property type="match status" value="1"/>
</dbReference>
<organism evidence="7 8">
    <name type="scientific">Aspergillus sclerotiicarbonarius (strain CBS 121057 / IBT 28362)</name>
    <dbReference type="NCBI Taxonomy" id="1448318"/>
    <lineage>
        <taxon>Eukaryota</taxon>
        <taxon>Fungi</taxon>
        <taxon>Dikarya</taxon>
        <taxon>Ascomycota</taxon>
        <taxon>Pezizomycotina</taxon>
        <taxon>Eurotiomycetes</taxon>
        <taxon>Eurotiomycetidae</taxon>
        <taxon>Eurotiales</taxon>
        <taxon>Aspergillaceae</taxon>
        <taxon>Aspergillus</taxon>
        <taxon>Aspergillus subgen. Circumdati</taxon>
    </lineage>
</organism>
<evidence type="ECO:0000256" key="2">
    <source>
        <dbReference type="ARBA" id="ARBA00022490"/>
    </source>
</evidence>
<dbReference type="GO" id="GO:0000278">
    <property type="term" value="P:mitotic cell cycle"/>
    <property type="evidence" value="ECO:0007669"/>
    <property type="project" value="TreeGrafter"/>
</dbReference>
<reference evidence="7 8" key="1">
    <citation type="submission" date="2018-02" db="EMBL/GenBank/DDBJ databases">
        <title>The genomes of Aspergillus section Nigri reveals drivers in fungal speciation.</title>
        <authorList>
            <consortium name="DOE Joint Genome Institute"/>
            <person name="Vesth T.C."/>
            <person name="Nybo J."/>
            <person name="Theobald S."/>
            <person name="Brandl J."/>
            <person name="Frisvad J.C."/>
            <person name="Nielsen K.F."/>
            <person name="Lyhne E.K."/>
            <person name="Kogle M.E."/>
            <person name="Kuo A."/>
            <person name="Riley R."/>
            <person name="Clum A."/>
            <person name="Nolan M."/>
            <person name="Lipzen A."/>
            <person name="Salamov A."/>
            <person name="Henrissat B."/>
            <person name="Wiebenga A."/>
            <person name="De vries R.P."/>
            <person name="Grigoriev I.V."/>
            <person name="Mortensen U.H."/>
            <person name="Andersen M.R."/>
            <person name="Baker S.E."/>
        </authorList>
    </citation>
    <scope>NUCLEOTIDE SEQUENCE [LARGE SCALE GENOMIC DNA]</scope>
    <source>
        <strain evidence="7 8">CBS 121057</strain>
    </source>
</reference>
<dbReference type="AlphaFoldDB" id="A0A319E0S2"/>
<dbReference type="InterPro" id="IPR036872">
    <property type="entry name" value="CH_dom_sf"/>
</dbReference>
<dbReference type="InterPro" id="IPR051185">
    <property type="entry name" value="ASPM"/>
</dbReference>
<dbReference type="InterPro" id="IPR001715">
    <property type="entry name" value="CH_dom"/>
</dbReference>
<feature type="region of interest" description="Disordered" evidence="5">
    <location>
        <begin position="118"/>
        <end position="146"/>
    </location>
</feature>
<feature type="compositionally biased region" description="Polar residues" evidence="5">
    <location>
        <begin position="318"/>
        <end position="328"/>
    </location>
</feature>
<keyword evidence="4" id="KW-0112">Calmodulin-binding</keyword>
<proteinExistence type="predicted"/>
<evidence type="ECO:0000256" key="5">
    <source>
        <dbReference type="SAM" id="MobiDB-lite"/>
    </source>
</evidence>
<feature type="domain" description="Calponin-homology (CH)" evidence="6">
    <location>
        <begin position="629"/>
        <end position="761"/>
    </location>
</feature>
<dbReference type="SUPFAM" id="SSF47576">
    <property type="entry name" value="Calponin-homology domain, CH-domain"/>
    <property type="match status" value="1"/>
</dbReference>
<dbReference type="GO" id="GO:0051295">
    <property type="term" value="P:establishment of meiotic spindle localization"/>
    <property type="evidence" value="ECO:0007669"/>
    <property type="project" value="TreeGrafter"/>
</dbReference>
<dbReference type="GO" id="GO:0005516">
    <property type="term" value="F:calmodulin binding"/>
    <property type="evidence" value="ECO:0007669"/>
    <property type="project" value="UniProtKB-KW"/>
</dbReference>
<protein>
    <recommendedName>
        <fullName evidence="6">Calponin-homology (CH) domain-containing protein</fullName>
    </recommendedName>
</protein>
<comment type="subcellular location">
    <subcellularLocation>
        <location evidence="1">Cytoplasm</location>
    </subcellularLocation>
</comment>
<dbReference type="OrthoDB" id="76388at2759"/>
<gene>
    <name evidence="7" type="ORF">BO78DRAFT_432008</name>
</gene>
<dbReference type="Pfam" id="PF00307">
    <property type="entry name" value="CH"/>
    <property type="match status" value="1"/>
</dbReference>
<name>A0A319E0S2_ASPSB</name>
<accession>A0A319E0S2</accession>
<feature type="compositionally biased region" description="Low complexity" evidence="5">
    <location>
        <begin position="22"/>
        <end position="38"/>
    </location>
</feature>
<dbReference type="CDD" id="cd21223">
    <property type="entry name" value="CH_ASPM_rpt1"/>
    <property type="match status" value="1"/>
</dbReference>
<evidence type="ECO:0000256" key="3">
    <source>
        <dbReference type="ARBA" id="ARBA00022737"/>
    </source>
</evidence>
<dbReference type="PANTHER" id="PTHR22706">
    <property type="entry name" value="ASSEMBLY FACTOR FOR SPINDLE MICROTUBULES"/>
    <property type="match status" value="1"/>
</dbReference>
<dbReference type="Proteomes" id="UP000248423">
    <property type="component" value="Unassembled WGS sequence"/>
</dbReference>